<gene>
    <name evidence="2" type="ORF">JANAI62_05780</name>
</gene>
<name>A0ABQ4NHQ6_9RHOB</name>
<dbReference type="SUPFAM" id="SSF63825">
    <property type="entry name" value="YWTD domain"/>
    <property type="match status" value="1"/>
</dbReference>
<proteinExistence type="predicted"/>
<feature type="chain" id="PRO_5046613702" evidence="1">
    <location>
        <begin position="26"/>
        <end position="284"/>
    </location>
</feature>
<feature type="signal peptide" evidence="1">
    <location>
        <begin position="1"/>
        <end position="25"/>
    </location>
</feature>
<evidence type="ECO:0000313" key="2">
    <source>
        <dbReference type="EMBL" id="GIT93955.1"/>
    </source>
</evidence>
<reference evidence="2 3" key="1">
    <citation type="submission" date="2021-05" db="EMBL/GenBank/DDBJ databases">
        <title>Bacteria Genome sequencing.</title>
        <authorList>
            <person name="Takabe Y."/>
            <person name="Nakajima Y."/>
            <person name="Suzuki S."/>
            <person name="Shiozaki T."/>
        </authorList>
    </citation>
    <scope>NUCLEOTIDE SEQUENCE [LARGE SCALE GENOMIC DNA]</scope>
    <source>
        <strain evidence="2 3">AI_62</strain>
    </source>
</reference>
<accession>A0ABQ4NHQ6</accession>
<sequence length="284" mass="29684">MPQSLSPALTIALCTFAALPAPVVADDLRWTAGPFDMPESAVFDPEQNHIVLSIIGGDPGAADGSGGLAVLSPDGQMLDADWVTGLDAPKGLALLGDHLLVSDLTHLHVIDRVTGTRIQSLKAPGAVFLNDVTTDGTQAFISDMMTDSIWRYADGALTMWMQDPALSHPNGLLLDGDRLVVGSWGAGLRDDFSTERAGDLLAVDLTTQALTVLAPELGNLDGIVRMGADLMVSDWITGALIKVGATGPETVAQYGPGLADIARLGDALILPLMLDGRVEVRSTP</sequence>
<protein>
    <submittedName>
        <fullName evidence="2">ATP/GTP-binding protein</fullName>
    </submittedName>
</protein>
<keyword evidence="3" id="KW-1185">Reference proteome</keyword>
<organism evidence="2 3">
    <name type="scientific">Jannaschia pagri</name>
    <dbReference type="NCBI Taxonomy" id="2829797"/>
    <lineage>
        <taxon>Bacteria</taxon>
        <taxon>Pseudomonadati</taxon>
        <taxon>Pseudomonadota</taxon>
        <taxon>Alphaproteobacteria</taxon>
        <taxon>Rhodobacterales</taxon>
        <taxon>Roseobacteraceae</taxon>
        <taxon>Jannaschia</taxon>
    </lineage>
</organism>
<evidence type="ECO:0000313" key="3">
    <source>
        <dbReference type="Proteomes" id="UP000786693"/>
    </source>
</evidence>
<evidence type="ECO:0000256" key="1">
    <source>
        <dbReference type="SAM" id="SignalP"/>
    </source>
</evidence>
<keyword evidence="1" id="KW-0732">Signal</keyword>
<dbReference type="Proteomes" id="UP000786693">
    <property type="component" value="Unassembled WGS sequence"/>
</dbReference>
<comment type="caution">
    <text evidence="2">The sequence shown here is derived from an EMBL/GenBank/DDBJ whole genome shotgun (WGS) entry which is preliminary data.</text>
</comment>
<dbReference type="RefSeq" id="WP_220747462.1">
    <property type="nucleotide sequence ID" value="NZ_BPFH01000001.1"/>
</dbReference>
<dbReference type="EMBL" id="BPFH01000001">
    <property type="protein sequence ID" value="GIT93955.1"/>
    <property type="molecule type" value="Genomic_DNA"/>
</dbReference>